<accession>A0A1E4ST11</accession>
<dbReference type="GO" id="GO:0034477">
    <property type="term" value="P:U6 snRNA 3'-end processing"/>
    <property type="evidence" value="ECO:0007669"/>
    <property type="project" value="InterPro"/>
</dbReference>
<evidence type="ECO:0000256" key="1">
    <source>
        <dbReference type="ARBA" id="ARBA00022722"/>
    </source>
</evidence>
<keyword evidence="3" id="KW-0456">Lyase</keyword>
<dbReference type="AlphaFoldDB" id="A0A1E4ST11"/>
<evidence type="ECO:0000256" key="3">
    <source>
        <dbReference type="ARBA" id="ARBA00023239"/>
    </source>
</evidence>
<sequence>MDLLGNYESSDDEDEERNVSFEQSPMVKRLKKPPQEIELRYSKIPISGQKRKNETDGLITIFVYLHIEPTREQYELFTSYTKIVSNWLKSTNLDNEWRIDDTFLNNNLTKSYNPLHISLSYNISLKFTDVESFISQLQENKPKLPMNLKLSNELKLLPNLNNTKMFISLMLDNDSVNQLSEFVKFINSLMCQYSQDTGNGNEETNNIPYDSNYLHLSIGQLIAQPTTTITPSNTTIQLMKEYNLQTSSTTHLQVNSVYTTCGCSIRKL</sequence>
<dbReference type="Pfam" id="PF09749">
    <property type="entry name" value="HVSL"/>
    <property type="match status" value="1"/>
</dbReference>
<name>A0A1E4ST11_9ASCO</name>
<reference evidence="9" key="1">
    <citation type="submission" date="2016-04" db="EMBL/GenBank/DDBJ databases">
        <title>Comparative genomics of biotechnologically important yeasts.</title>
        <authorList>
            <consortium name="DOE Joint Genome Institute"/>
            <person name="Riley R."/>
            <person name="Haridas S."/>
            <person name="Wolfe K.H."/>
            <person name="Lopes M.R."/>
            <person name="Hittinger C.T."/>
            <person name="Goker M."/>
            <person name="Salamov A."/>
            <person name="Wisecaver J."/>
            <person name="Long T.M."/>
            <person name="Aerts A.L."/>
            <person name="Barry K."/>
            <person name="Choi C."/>
            <person name="Clum A."/>
            <person name="Coughlan A.Y."/>
            <person name="Deshpande S."/>
            <person name="Douglass A.P."/>
            <person name="Hanson S.J."/>
            <person name="Klenk H.-P."/>
            <person name="Labutti K."/>
            <person name="Lapidus A."/>
            <person name="Lindquist E."/>
            <person name="Lipzen A."/>
            <person name="Meier-Kolthoff J.P."/>
            <person name="Ohm R.A."/>
            <person name="Otillar R.P."/>
            <person name="Pangilinan J."/>
            <person name="Peng Y."/>
            <person name="Rokas A."/>
            <person name="Rosa C.A."/>
            <person name="Scheuner C."/>
            <person name="Sibirny A.A."/>
            <person name="Slot J.C."/>
            <person name="Stielow J.B."/>
            <person name="Sun H."/>
            <person name="Kurtzman C.P."/>
            <person name="Blackwell M."/>
            <person name="Grigoriev I.V."/>
            <person name="Jeffries T.W."/>
        </authorList>
    </citation>
    <scope>NUCLEOTIDE SEQUENCE [LARGE SCALE GENOMIC DNA]</scope>
    <source>
        <strain evidence="9">NRRL YB-2248</strain>
    </source>
</reference>
<keyword evidence="1" id="KW-0540">Nuclease</keyword>
<organism evidence="8 9">
    <name type="scientific">[Candida] arabinofermentans NRRL YB-2248</name>
    <dbReference type="NCBI Taxonomy" id="983967"/>
    <lineage>
        <taxon>Eukaryota</taxon>
        <taxon>Fungi</taxon>
        <taxon>Dikarya</taxon>
        <taxon>Ascomycota</taxon>
        <taxon>Saccharomycotina</taxon>
        <taxon>Pichiomycetes</taxon>
        <taxon>Pichiales</taxon>
        <taxon>Pichiaceae</taxon>
        <taxon>Ogataea</taxon>
        <taxon>Ogataea/Candida clade</taxon>
    </lineage>
</organism>
<proteinExistence type="predicted"/>
<protein>
    <recommendedName>
        <fullName evidence="5">U6 snRNA phosphodiesterase 1</fullName>
    </recommendedName>
    <alternativeName>
        <fullName evidence="6">3'-5' RNA exonuclease USB1</fullName>
    </alternativeName>
</protein>
<evidence type="ECO:0000313" key="8">
    <source>
        <dbReference type="EMBL" id="ODV82646.1"/>
    </source>
</evidence>
<dbReference type="PANTHER" id="PTHR13522">
    <property type="entry name" value="U6 SNRNA PHOSPHODIESTERASE 1"/>
    <property type="match status" value="1"/>
</dbReference>
<dbReference type="GO" id="GO:0000175">
    <property type="term" value="F:3'-5'-RNA exonuclease activity"/>
    <property type="evidence" value="ECO:0007669"/>
    <property type="project" value="TreeGrafter"/>
</dbReference>
<dbReference type="PANTHER" id="PTHR13522:SF3">
    <property type="entry name" value="U6 SNRNA PHOSPHODIESTERASE 1"/>
    <property type="match status" value="1"/>
</dbReference>
<dbReference type="GO" id="GO:0005634">
    <property type="term" value="C:nucleus"/>
    <property type="evidence" value="ECO:0007669"/>
    <property type="project" value="TreeGrafter"/>
</dbReference>
<dbReference type="InterPro" id="IPR027521">
    <property type="entry name" value="Usb1"/>
</dbReference>
<keyword evidence="2" id="KW-0378">Hydrolase</keyword>
<keyword evidence="9" id="KW-1185">Reference proteome</keyword>
<evidence type="ECO:0000256" key="7">
    <source>
        <dbReference type="SAM" id="MobiDB-lite"/>
    </source>
</evidence>
<evidence type="ECO:0000256" key="2">
    <source>
        <dbReference type="ARBA" id="ARBA00022801"/>
    </source>
</evidence>
<dbReference type="GO" id="GO:0016829">
    <property type="term" value="F:lyase activity"/>
    <property type="evidence" value="ECO:0007669"/>
    <property type="project" value="UniProtKB-KW"/>
</dbReference>
<feature type="region of interest" description="Disordered" evidence="7">
    <location>
        <begin position="1"/>
        <end position="26"/>
    </location>
</feature>
<keyword evidence="4" id="KW-0539">Nucleus</keyword>
<evidence type="ECO:0000256" key="6">
    <source>
        <dbReference type="ARBA" id="ARBA00030030"/>
    </source>
</evidence>
<gene>
    <name evidence="8" type="ORF">CANARDRAFT_123094</name>
</gene>
<dbReference type="Gene3D" id="3.90.1140.10">
    <property type="entry name" value="Cyclic phosphodiesterase"/>
    <property type="match status" value="1"/>
</dbReference>
<evidence type="ECO:0000313" key="9">
    <source>
        <dbReference type="Proteomes" id="UP000094801"/>
    </source>
</evidence>
<evidence type="ECO:0000256" key="5">
    <source>
        <dbReference type="ARBA" id="ARBA00029543"/>
    </source>
</evidence>
<evidence type="ECO:0000256" key="4">
    <source>
        <dbReference type="ARBA" id="ARBA00023242"/>
    </source>
</evidence>
<dbReference type="Proteomes" id="UP000094801">
    <property type="component" value="Unassembled WGS sequence"/>
</dbReference>
<dbReference type="STRING" id="983967.A0A1E4ST11"/>
<dbReference type="EMBL" id="KV453878">
    <property type="protein sequence ID" value="ODV82646.1"/>
    <property type="molecule type" value="Genomic_DNA"/>
</dbReference>